<dbReference type="GO" id="GO:0008408">
    <property type="term" value="F:3'-5' exonuclease activity"/>
    <property type="evidence" value="ECO:0007669"/>
    <property type="project" value="InterPro"/>
</dbReference>
<evidence type="ECO:0000313" key="11">
    <source>
        <dbReference type="Proteomes" id="UP000057158"/>
    </source>
</evidence>
<dbReference type="PANTHER" id="PTHR32294:SF0">
    <property type="entry name" value="DNA POLYMERASE III SUBUNIT ALPHA"/>
    <property type="match status" value="1"/>
</dbReference>
<evidence type="ECO:0000313" key="10">
    <source>
        <dbReference type="EMBL" id="ALC16415.1"/>
    </source>
</evidence>
<dbReference type="STRING" id="1603606.DSOUD_1637"/>
<evidence type="ECO:0000256" key="8">
    <source>
        <dbReference type="ARBA" id="ARBA00049244"/>
    </source>
</evidence>
<name>A0A0M4D0F5_9BACT</name>
<dbReference type="CDD" id="cd04485">
    <property type="entry name" value="DnaE_OBF"/>
    <property type="match status" value="1"/>
</dbReference>
<keyword evidence="11" id="KW-1185">Reference proteome</keyword>
<dbReference type="KEGG" id="des:DSOUD_1637"/>
<dbReference type="Pfam" id="PF07733">
    <property type="entry name" value="DNA_pol3_alpha"/>
    <property type="match status" value="1"/>
</dbReference>
<dbReference type="Pfam" id="PF14579">
    <property type="entry name" value="HHH_6"/>
    <property type="match status" value="1"/>
</dbReference>
<dbReference type="InterPro" id="IPR029460">
    <property type="entry name" value="DNAPol_HHH"/>
</dbReference>
<dbReference type="Proteomes" id="UP000057158">
    <property type="component" value="Chromosome"/>
</dbReference>
<evidence type="ECO:0000256" key="1">
    <source>
        <dbReference type="ARBA" id="ARBA00004496"/>
    </source>
</evidence>
<dbReference type="InterPro" id="IPR004365">
    <property type="entry name" value="NA-bd_OB_tRNA"/>
</dbReference>
<dbReference type="PATRIC" id="fig|1603606.3.peg.1782"/>
<dbReference type="InterPro" id="IPR003141">
    <property type="entry name" value="Pol/His_phosphatase_N"/>
</dbReference>
<dbReference type="Pfam" id="PF01336">
    <property type="entry name" value="tRNA_anti-codon"/>
    <property type="match status" value="1"/>
</dbReference>
<dbReference type="SUPFAM" id="SSF160975">
    <property type="entry name" value="AF1531-like"/>
    <property type="match status" value="1"/>
</dbReference>
<evidence type="ECO:0000256" key="6">
    <source>
        <dbReference type="ARBA" id="ARBA00022705"/>
    </source>
</evidence>
<comment type="subcellular location">
    <subcellularLocation>
        <location evidence="1">Cytoplasm</location>
    </subcellularLocation>
</comment>
<dbReference type="NCBIfam" id="NF005298">
    <property type="entry name" value="PRK06826.1"/>
    <property type="match status" value="1"/>
</dbReference>
<evidence type="ECO:0000256" key="2">
    <source>
        <dbReference type="ARBA" id="ARBA00012417"/>
    </source>
</evidence>
<comment type="catalytic activity">
    <reaction evidence="8">
        <text>DNA(n) + a 2'-deoxyribonucleoside 5'-triphosphate = DNA(n+1) + diphosphate</text>
        <dbReference type="Rhea" id="RHEA:22508"/>
        <dbReference type="Rhea" id="RHEA-COMP:17339"/>
        <dbReference type="Rhea" id="RHEA-COMP:17340"/>
        <dbReference type="ChEBI" id="CHEBI:33019"/>
        <dbReference type="ChEBI" id="CHEBI:61560"/>
        <dbReference type="ChEBI" id="CHEBI:173112"/>
        <dbReference type="EC" id="2.7.7.7"/>
    </reaction>
</comment>
<organism evidence="10 11">
    <name type="scientific">Desulfuromonas soudanensis</name>
    <dbReference type="NCBI Taxonomy" id="1603606"/>
    <lineage>
        <taxon>Bacteria</taxon>
        <taxon>Pseudomonadati</taxon>
        <taxon>Thermodesulfobacteriota</taxon>
        <taxon>Desulfuromonadia</taxon>
        <taxon>Desulfuromonadales</taxon>
        <taxon>Desulfuromonadaceae</taxon>
        <taxon>Desulfuromonas</taxon>
    </lineage>
</organism>
<dbReference type="GO" id="GO:0006260">
    <property type="term" value="P:DNA replication"/>
    <property type="evidence" value="ECO:0007669"/>
    <property type="project" value="UniProtKB-KW"/>
</dbReference>
<dbReference type="PANTHER" id="PTHR32294">
    <property type="entry name" value="DNA POLYMERASE III SUBUNIT ALPHA"/>
    <property type="match status" value="1"/>
</dbReference>
<dbReference type="InterPro" id="IPR011708">
    <property type="entry name" value="DNA_pol3_alpha_NTPase_dom"/>
</dbReference>
<evidence type="ECO:0000256" key="4">
    <source>
        <dbReference type="ARBA" id="ARBA00022679"/>
    </source>
</evidence>
<proteinExistence type="predicted"/>
<dbReference type="GO" id="GO:0003676">
    <property type="term" value="F:nucleic acid binding"/>
    <property type="evidence" value="ECO:0007669"/>
    <property type="project" value="InterPro"/>
</dbReference>
<accession>A0A0M4D0F5</accession>
<dbReference type="RefSeq" id="WP_053550517.1">
    <property type="nucleotide sequence ID" value="NZ_CP010802.1"/>
</dbReference>
<evidence type="ECO:0000256" key="5">
    <source>
        <dbReference type="ARBA" id="ARBA00022695"/>
    </source>
</evidence>
<dbReference type="Gene3D" id="3.20.20.140">
    <property type="entry name" value="Metal-dependent hydrolases"/>
    <property type="match status" value="1"/>
</dbReference>
<dbReference type="CDD" id="cd12113">
    <property type="entry name" value="PHP_PolIIIA_DnaE3"/>
    <property type="match status" value="1"/>
</dbReference>
<dbReference type="InterPro" id="IPR041931">
    <property type="entry name" value="DNA_pol3_alpha_thumb_dom"/>
</dbReference>
<dbReference type="Pfam" id="PF17657">
    <property type="entry name" value="DNA_pol3_finger"/>
    <property type="match status" value="1"/>
</dbReference>
<dbReference type="Gene3D" id="2.40.50.140">
    <property type="entry name" value="Nucleic acid-binding proteins"/>
    <property type="match status" value="1"/>
</dbReference>
<dbReference type="AlphaFoldDB" id="A0A0M4D0F5"/>
<dbReference type="InterPro" id="IPR004805">
    <property type="entry name" value="DnaE2/DnaE/PolC"/>
</dbReference>
<dbReference type="EC" id="2.7.7.7" evidence="2"/>
<sequence length="1157" mass="129455">MEHAGFVHLHLHSQYSLLDGAIKIGDLVQRAKECRMPALAVTDHGNMFGAVEFYLKASSAGIKPIIGCEIYVAPGSRFDKGNARGSSEASNHLVLLCQNLVGYRNLCHLVSAAYREGFYYKPRVDWELLATHNKGLIALTACLGGEIPTLIGMNRGEQALERTREMARVFDDNRLFLELQENFLPEQTPVNKGLIEISRELQLPLVATNDCHYLTRQDAYAHEVLLCIQTGKTMDDPNRMRFSNNEFYVKTPEEMTHLFQHVPEAIRNTVEIAERCNLELDFKTYHFPQYEKPADKSLDDVLEEMSRRGLEERLKDIRRLRPAFSAEEEKGYQERLNIELDCIRQMGFPGYFLIVADFINWAKDQNIPVGPGRGSAAGSLVAFAVRITDIDPMPYNLLFERFLNPERVSMPDIDVDFCIYGRERVIEYVRQHYGETNVAQIITFGTMQAKGVLRDVGRALNIAYGEVDRIAKLVPTVLNITLKEALQQEPKLKDLVDKDPKVKELFSIALALEGLTRHASTHAAGVVVTPRPLPEYLPLYTDPKSGGQVTQFAMSYVEKIGLVKFDFLGLKTLTVIDNAVRLIHHVKDPAFDLRLITDDDAETYRLLSAGETTGVFQLESSGMKELLIKLKPSCFEDIIAICALYRPGPLGSGMVDDFIQRKHGKKAITYDFPQLEPILKDTYGVIVYQEQVMLIAQVLGGYSLGGADLLRRAMGKKKAEEMAKERAKFVAGARENKLDPKKAEGVFDLMEKFAAYGFNKSHSAAYALIAYQTAFLKAHYPVEFMAALLTEDMENTDKVLKNISEVRSMGIEVLPPDINASDRTFTVHDRSMRFGLGAVKGVGSAALESIIEVRSAGPYTTLYDFCERVDLRKVNKKVLEALVKCGAFDSLGGKRSQYMAALEEAMEVGQKVQKEKAQGQESLFGHEEIISTSGNGYGQLPAMDEWAEKILLAFEKESLGFYITGHPLSRHAAAIKRFATCDTAGLIERSDKEEVRVCGIVAGMKELTTKKGDRMAFVTLEDLSGSVEMVVFPETYLAASELLKGEEPLLVTGTLDISEETVKLMANEVLSLREVKDRLTKRVHFRLSTPGLDEGQLRALRQIMERHRGNCEGVVHLVIPNRSETLIVLPEGLKVSASDEIMDDSEKLFGYNVVTFE</sequence>
<dbReference type="NCBIfam" id="TIGR00594">
    <property type="entry name" value="polc"/>
    <property type="match status" value="1"/>
</dbReference>
<reference evidence="10 11" key="1">
    <citation type="submission" date="2015-07" db="EMBL/GenBank/DDBJ databases">
        <title>Isolation and Genomic Characterization of a Novel Halophilic Metal-Reducing Deltaproteobacterium from the Deep Subsurface.</title>
        <authorList>
            <person name="Badalamenti J.P."/>
            <person name="Summers Z.M."/>
            <person name="Gralnick J.A."/>
            <person name="Bond D.R."/>
        </authorList>
    </citation>
    <scope>NUCLEOTIDE SEQUENCE [LARGE SCALE GENOMIC DNA]</scope>
    <source>
        <strain evidence="10 11">WTL</strain>
    </source>
</reference>
<dbReference type="Pfam" id="PF02811">
    <property type="entry name" value="PHP"/>
    <property type="match status" value="1"/>
</dbReference>
<dbReference type="Gene3D" id="1.10.150.870">
    <property type="match status" value="1"/>
</dbReference>
<dbReference type="InterPro" id="IPR012340">
    <property type="entry name" value="NA-bd_OB-fold"/>
</dbReference>
<dbReference type="SUPFAM" id="SSF89550">
    <property type="entry name" value="PHP domain-like"/>
    <property type="match status" value="1"/>
</dbReference>
<keyword evidence="7" id="KW-0239">DNA-directed DNA polymerase</keyword>
<dbReference type="SMART" id="SM00481">
    <property type="entry name" value="POLIIIAc"/>
    <property type="match status" value="1"/>
</dbReference>
<keyword evidence="6" id="KW-0235">DNA replication</keyword>
<dbReference type="Gene3D" id="1.10.10.1600">
    <property type="entry name" value="Bacterial DNA polymerase III alpha subunit, thumb domain"/>
    <property type="match status" value="1"/>
</dbReference>
<dbReference type="GO" id="GO:0003887">
    <property type="term" value="F:DNA-directed DNA polymerase activity"/>
    <property type="evidence" value="ECO:0007669"/>
    <property type="project" value="UniProtKB-KW"/>
</dbReference>
<gene>
    <name evidence="10" type="primary">dnaE</name>
    <name evidence="10" type="ORF">DSOUD_1637</name>
</gene>
<dbReference type="InterPro" id="IPR016195">
    <property type="entry name" value="Pol/histidinol_Pase-like"/>
</dbReference>
<evidence type="ECO:0000256" key="7">
    <source>
        <dbReference type="ARBA" id="ARBA00022932"/>
    </source>
</evidence>
<evidence type="ECO:0000256" key="3">
    <source>
        <dbReference type="ARBA" id="ARBA00019114"/>
    </source>
</evidence>
<feature type="domain" description="Polymerase/histidinol phosphatase N-terminal" evidence="9">
    <location>
        <begin position="7"/>
        <end position="74"/>
    </location>
</feature>
<keyword evidence="4" id="KW-0808">Transferase</keyword>
<dbReference type="NCBIfam" id="NF004226">
    <property type="entry name" value="PRK05673.1"/>
    <property type="match status" value="1"/>
</dbReference>
<keyword evidence="5" id="KW-0548">Nucleotidyltransferase</keyword>
<dbReference type="OrthoDB" id="9803237at2"/>
<dbReference type="InterPro" id="IPR040982">
    <property type="entry name" value="DNA_pol3_finger"/>
</dbReference>
<protein>
    <recommendedName>
        <fullName evidence="3">DNA polymerase III subunit alpha</fullName>
        <ecNumber evidence="2">2.7.7.7</ecNumber>
    </recommendedName>
</protein>
<evidence type="ECO:0000259" key="9">
    <source>
        <dbReference type="SMART" id="SM00481"/>
    </source>
</evidence>
<dbReference type="GO" id="GO:0005737">
    <property type="term" value="C:cytoplasm"/>
    <property type="evidence" value="ECO:0007669"/>
    <property type="project" value="UniProtKB-SubCell"/>
</dbReference>
<dbReference type="EMBL" id="CP010802">
    <property type="protein sequence ID" value="ALC16415.1"/>
    <property type="molecule type" value="Genomic_DNA"/>
</dbReference>
<dbReference type="InterPro" id="IPR004013">
    <property type="entry name" value="PHP_dom"/>
</dbReference>